<dbReference type="Proteomes" id="UP000191408">
    <property type="component" value="Unassembled WGS sequence"/>
</dbReference>
<keyword evidence="2" id="KW-1185">Reference proteome</keyword>
<evidence type="ECO:0000313" key="1">
    <source>
        <dbReference type="EMBL" id="OQD71239.1"/>
    </source>
</evidence>
<protein>
    <submittedName>
        <fullName evidence="1">Uncharacterized protein</fullName>
    </submittedName>
</protein>
<accession>A0A1V6P2R1</accession>
<dbReference type="EMBL" id="MDYM01000001">
    <property type="protein sequence ID" value="OQD71239.1"/>
    <property type="molecule type" value="Genomic_DNA"/>
</dbReference>
<name>A0A1V6P2R1_PENPO</name>
<sequence length="89" mass="9630">MALPPSIYELGDEHPVIPALVGQRHTLFLTSGSTAVSSAAGGRLRPRMSRPLNLEIALALGSCAHRAVGQYTQDCRPFCRGWMLTLENP</sequence>
<comment type="caution">
    <text evidence="1">The sequence shown here is derived from an EMBL/GenBank/DDBJ whole genome shotgun (WGS) entry which is preliminary data.</text>
</comment>
<organism evidence="1 2">
    <name type="scientific">Penicillium polonicum</name>
    <dbReference type="NCBI Taxonomy" id="60169"/>
    <lineage>
        <taxon>Eukaryota</taxon>
        <taxon>Fungi</taxon>
        <taxon>Dikarya</taxon>
        <taxon>Ascomycota</taxon>
        <taxon>Pezizomycotina</taxon>
        <taxon>Eurotiomycetes</taxon>
        <taxon>Eurotiomycetidae</taxon>
        <taxon>Eurotiales</taxon>
        <taxon>Aspergillaceae</taxon>
        <taxon>Penicillium</taxon>
    </lineage>
</organism>
<evidence type="ECO:0000313" key="2">
    <source>
        <dbReference type="Proteomes" id="UP000191408"/>
    </source>
</evidence>
<gene>
    <name evidence="1" type="ORF">PENPOL_c001G05181</name>
</gene>
<proteinExistence type="predicted"/>
<reference evidence="2" key="1">
    <citation type="journal article" date="2017" name="Nat. Microbiol.">
        <title>Global analysis of biosynthetic gene clusters reveals vast potential of secondary metabolite production in Penicillium species.</title>
        <authorList>
            <person name="Nielsen J.C."/>
            <person name="Grijseels S."/>
            <person name="Prigent S."/>
            <person name="Ji B."/>
            <person name="Dainat J."/>
            <person name="Nielsen K.F."/>
            <person name="Frisvad J.C."/>
            <person name="Workman M."/>
            <person name="Nielsen J."/>
        </authorList>
    </citation>
    <scope>NUCLEOTIDE SEQUENCE [LARGE SCALE GENOMIC DNA]</scope>
    <source>
        <strain evidence="2">IBT 4502</strain>
    </source>
</reference>
<dbReference type="AlphaFoldDB" id="A0A1V6P2R1"/>